<name>H3JSS9_ENTFL</name>
<protein>
    <submittedName>
        <fullName evidence="1">Enterocin W alfa</fullName>
    </submittedName>
</protein>
<dbReference type="NCBIfam" id="NF000539">
    <property type="entry name" value="plantaricin"/>
    <property type="match status" value="1"/>
</dbReference>
<reference evidence="1" key="1">
    <citation type="journal article" date="2012" name="Appl. Environ. Microbiol.">
        <title>Isolation and Characterization of Enterocin W, a Novel Two-Peptide Lantibiotic Produced by Enterococcus faecalis NKR-4-1.</title>
        <authorList>
            <person name="Sawa N."/>
            <person name="Wilaipun P."/>
            <person name="Kinoshita S."/>
            <person name="Zendo T."/>
            <person name="Leelawatcharamas V."/>
            <person name="Nakayama J."/>
            <person name="Sonomoto K."/>
        </authorList>
    </citation>
    <scope>NUCLEOTIDE SEQUENCE</scope>
    <source>
        <strain evidence="1">NKR-4-1</strain>
    </source>
</reference>
<proteinExistence type="predicted"/>
<evidence type="ECO:0000313" key="1">
    <source>
        <dbReference type="EMBL" id="BAL50001.1"/>
    </source>
</evidence>
<organism evidence="1">
    <name type="scientific">Enterococcus faecalis</name>
    <name type="common">Streptococcus faecalis</name>
    <dbReference type="NCBI Taxonomy" id="1351"/>
    <lineage>
        <taxon>Bacteria</taxon>
        <taxon>Bacillati</taxon>
        <taxon>Bacillota</taxon>
        <taxon>Bacilli</taxon>
        <taxon>Lactobacillales</taxon>
        <taxon>Enterococcaceae</taxon>
        <taxon>Enterococcus</taxon>
    </lineage>
</organism>
<dbReference type="EMBL" id="AB600897">
    <property type="protein sequence ID" value="BAL50001.1"/>
    <property type="molecule type" value="Genomic_DNA"/>
</dbReference>
<gene>
    <name evidence="1" type="primary">enwA</name>
</gene>
<dbReference type="AlphaFoldDB" id="H3JSS9"/>
<sequence>MKKEELVGMAKEDFLNVICENDNKLENSGAKCPWWNLSCHLGNDGKICTYSHECTAGCNA</sequence>
<accession>H3JSS9</accession>